<reference evidence="3 4" key="1">
    <citation type="submission" date="2024-03" db="EMBL/GenBank/DDBJ databases">
        <title>Aquirufa genome sequencing.</title>
        <authorList>
            <person name="Pitt A."/>
            <person name="Hahn M.W."/>
        </authorList>
    </citation>
    <scope>NUCLEOTIDE SEQUENCE [LARGE SCALE GENOMIC DNA]</scope>
    <source>
        <strain evidence="3 4">OSTEICH-129V</strain>
    </source>
</reference>
<evidence type="ECO:0000313" key="3">
    <source>
        <dbReference type="EMBL" id="MFD3394575.1"/>
    </source>
</evidence>
<dbReference type="PANTHER" id="PTHR30401:SF0">
    <property type="entry name" value="TRNA 2-SELENOURIDINE SYNTHASE"/>
    <property type="match status" value="1"/>
</dbReference>
<keyword evidence="3" id="KW-0808">Transferase</keyword>
<dbReference type="RefSeq" id="WP_377983455.1">
    <property type="nucleotide sequence ID" value="NZ_JBBKXZ010000002.1"/>
</dbReference>
<dbReference type="SMART" id="SM00450">
    <property type="entry name" value="RHOD"/>
    <property type="match status" value="1"/>
</dbReference>
<dbReference type="CDD" id="cd01520">
    <property type="entry name" value="RHOD_YbbB"/>
    <property type="match status" value="1"/>
</dbReference>
<sequence>MPEKLDPNAFVTAASQGPILDVRSPGEFQRAHIPGAISFPLFTDEERARVGTIYKQAGKDAAVELGLEFVGPKLAKWVKQAKKLAVNNTVYVHCWRGGMRSGSMAWLLETAGIQVKLLVGGYKAYRNFVLSKFEETIPLIVLGGKTGSGKTDILLEMQKRGVQVIDLEGIAHHRGSAFGHLGLEEQPTSEHFENVLVEQLMQMDYTKPIWVEDESRHIGKVFMGASFYDQLRAAPVLFLDIDAQYRLPHLVEVYAHYPKEDLARAIDKIKKRLGGDHYKNAQEALETGDFSEVAAITLNYYDKAYVHGLEIRAKENIHRLVVESCEPMVQTDAVMAHPLFTKNK</sequence>
<gene>
    <name evidence="3" type="primary">mnmH</name>
    <name evidence="3" type="ORF">U0R10_08080</name>
</gene>
<feature type="domain" description="Rhodanese" evidence="2">
    <location>
        <begin position="13"/>
        <end position="134"/>
    </location>
</feature>
<dbReference type="Gene3D" id="3.40.250.10">
    <property type="entry name" value="Rhodanese-like domain"/>
    <property type="match status" value="1"/>
</dbReference>
<dbReference type="NCBIfam" id="TIGR03167">
    <property type="entry name" value="tRNA_sel_U_synt"/>
    <property type="match status" value="1"/>
</dbReference>
<dbReference type="NCBIfam" id="NF008750">
    <property type="entry name" value="PRK11784.1-2"/>
    <property type="match status" value="1"/>
</dbReference>
<dbReference type="SUPFAM" id="SSF52540">
    <property type="entry name" value="P-loop containing nucleoside triphosphate hydrolases"/>
    <property type="match status" value="1"/>
</dbReference>
<dbReference type="PROSITE" id="PS50206">
    <property type="entry name" value="RHODANESE_3"/>
    <property type="match status" value="1"/>
</dbReference>
<dbReference type="InterPro" id="IPR016130">
    <property type="entry name" value="Tyr_Pase_AS"/>
</dbReference>
<dbReference type="GO" id="GO:0016740">
    <property type="term" value="F:transferase activity"/>
    <property type="evidence" value="ECO:0007669"/>
    <property type="project" value="UniProtKB-KW"/>
</dbReference>
<keyword evidence="1" id="KW-0711">Selenium</keyword>
<keyword evidence="4" id="KW-1185">Reference proteome</keyword>
<dbReference type="InterPro" id="IPR017582">
    <property type="entry name" value="SelU"/>
</dbReference>
<proteinExistence type="predicted"/>
<accession>A0ABW6DEP6</accession>
<dbReference type="Proteomes" id="UP001598138">
    <property type="component" value="Unassembled WGS sequence"/>
</dbReference>
<dbReference type="PROSITE" id="PS00380">
    <property type="entry name" value="RHODANESE_1"/>
    <property type="match status" value="1"/>
</dbReference>
<name>A0ABW6DEP6_9BACT</name>
<dbReference type="InterPro" id="IPR036873">
    <property type="entry name" value="Rhodanese-like_dom_sf"/>
</dbReference>
<dbReference type="Pfam" id="PF00581">
    <property type="entry name" value="Rhodanese"/>
    <property type="match status" value="1"/>
</dbReference>
<dbReference type="EC" id="2.5.1.-" evidence="3"/>
<evidence type="ECO:0000256" key="1">
    <source>
        <dbReference type="ARBA" id="ARBA00023266"/>
    </source>
</evidence>
<dbReference type="InterPro" id="IPR058840">
    <property type="entry name" value="AAA_SelU"/>
</dbReference>
<dbReference type="SUPFAM" id="SSF52821">
    <property type="entry name" value="Rhodanese/Cell cycle control phosphatase"/>
    <property type="match status" value="1"/>
</dbReference>
<dbReference type="InterPro" id="IPR001763">
    <property type="entry name" value="Rhodanese-like_dom"/>
</dbReference>
<evidence type="ECO:0000313" key="4">
    <source>
        <dbReference type="Proteomes" id="UP001598138"/>
    </source>
</evidence>
<dbReference type="InterPro" id="IPR001307">
    <property type="entry name" value="Thiosulphate_STrfase_CS"/>
</dbReference>
<dbReference type="EMBL" id="JBBKXZ010000002">
    <property type="protein sequence ID" value="MFD3394575.1"/>
    <property type="molecule type" value="Genomic_DNA"/>
</dbReference>
<dbReference type="Pfam" id="PF26341">
    <property type="entry name" value="AAA_SelU"/>
    <property type="match status" value="1"/>
</dbReference>
<dbReference type="PANTHER" id="PTHR30401">
    <property type="entry name" value="TRNA 2-SELENOURIDINE SYNTHASE"/>
    <property type="match status" value="1"/>
</dbReference>
<protein>
    <submittedName>
        <fullName evidence="3">tRNA 2-selenouridine(34) synthase MnmH</fullName>
        <ecNumber evidence="3">2.5.1.-</ecNumber>
    </submittedName>
</protein>
<dbReference type="PROSITE" id="PS00383">
    <property type="entry name" value="TYR_PHOSPHATASE_1"/>
    <property type="match status" value="1"/>
</dbReference>
<comment type="caution">
    <text evidence="3">The sequence shown here is derived from an EMBL/GenBank/DDBJ whole genome shotgun (WGS) entry which is preliminary data.</text>
</comment>
<evidence type="ECO:0000259" key="2">
    <source>
        <dbReference type="PROSITE" id="PS50206"/>
    </source>
</evidence>
<organism evidence="3 4">
    <name type="scientific">Aquirufa avitistagni</name>
    <dbReference type="NCBI Taxonomy" id="3104728"/>
    <lineage>
        <taxon>Bacteria</taxon>
        <taxon>Pseudomonadati</taxon>
        <taxon>Bacteroidota</taxon>
        <taxon>Cytophagia</taxon>
        <taxon>Cytophagales</taxon>
        <taxon>Flectobacillaceae</taxon>
        <taxon>Aquirufa</taxon>
    </lineage>
</organism>
<dbReference type="InterPro" id="IPR027417">
    <property type="entry name" value="P-loop_NTPase"/>
</dbReference>
<dbReference type="NCBIfam" id="NF008752">
    <property type="entry name" value="PRK11784.1-4"/>
    <property type="match status" value="1"/>
</dbReference>